<gene>
    <name evidence="2" type="ORF">NDU88_006870</name>
</gene>
<dbReference type="Proteomes" id="UP001066276">
    <property type="component" value="Chromosome 4_2"/>
</dbReference>
<evidence type="ECO:0000313" key="2">
    <source>
        <dbReference type="EMBL" id="KAJ1166469.1"/>
    </source>
</evidence>
<proteinExistence type="predicted"/>
<feature type="compositionally biased region" description="Polar residues" evidence="1">
    <location>
        <begin position="154"/>
        <end position="171"/>
    </location>
</feature>
<protein>
    <submittedName>
        <fullName evidence="2">Uncharacterized protein</fullName>
    </submittedName>
</protein>
<reference evidence="2" key="1">
    <citation type="journal article" date="2022" name="bioRxiv">
        <title>Sequencing and chromosome-scale assembly of the giantPleurodeles waltlgenome.</title>
        <authorList>
            <person name="Brown T."/>
            <person name="Elewa A."/>
            <person name="Iarovenko S."/>
            <person name="Subramanian E."/>
            <person name="Araus A.J."/>
            <person name="Petzold A."/>
            <person name="Susuki M."/>
            <person name="Suzuki K.-i.T."/>
            <person name="Hayashi T."/>
            <person name="Toyoda A."/>
            <person name="Oliveira C."/>
            <person name="Osipova E."/>
            <person name="Leigh N.D."/>
            <person name="Simon A."/>
            <person name="Yun M.H."/>
        </authorList>
    </citation>
    <scope>NUCLEOTIDE SEQUENCE</scope>
    <source>
        <strain evidence="2">20211129_DDA</strain>
        <tissue evidence="2">Liver</tissue>
    </source>
</reference>
<sequence>MVDDTIHRVGKPSAVRDEVADALHQCKTLNDKMSVKRRAWQRHLRVGDLVLVRYRHPGSKFCFPFEINPWKVIDIRETLVTAKKVDETITRNIVLFKCYKQSVHSADDDLRSSHVEDLGGDDDLLEKATRDSPIQSMMQPEQASGLPGPHVNGTRVNSGDDSATGVSGQRE</sequence>
<dbReference type="AlphaFoldDB" id="A0AAV7SQU8"/>
<comment type="caution">
    <text evidence="2">The sequence shown here is derived from an EMBL/GenBank/DDBJ whole genome shotgun (WGS) entry which is preliminary data.</text>
</comment>
<evidence type="ECO:0000313" key="3">
    <source>
        <dbReference type="Proteomes" id="UP001066276"/>
    </source>
</evidence>
<keyword evidence="3" id="KW-1185">Reference proteome</keyword>
<dbReference type="EMBL" id="JANPWB010000008">
    <property type="protein sequence ID" value="KAJ1166469.1"/>
    <property type="molecule type" value="Genomic_DNA"/>
</dbReference>
<organism evidence="2 3">
    <name type="scientific">Pleurodeles waltl</name>
    <name type="common">Iberian ribbed newt</name>
    <dbReference type="NCBI Taxonomy" id="8319"/>
    <lineage>
        <taxon>Eukaryota</taxon>
        <taxon>Metazoa</taxon>
        <taxon>Chordata</taxon>
        <taxon>Craniata</taxon>
        <taxon>Vertebrata</taxon>
        <taxon>Euteleostomi</taxon>
        <taxon>Amphibia</taxon>
        <taxon>Batrachia</taxon>
        <taxon>Caudata</taxon>
        <taxon>Salamandroidea</taxon>
        <taxon>Salamandridae</taxon>
        <taxon>Pleurodelinae</taxon>
        <taxon>Pleurodeles</taxon>
    </lineage>
</organism>
<accession>A0AAV7SQU8</accession>
<evidence type="ECO:0000256" key="1">
    <source>
        <dbReference type="SAM" id="MobiDB-lite"/>
    </source>
</evidence>
<name>A0AAV7SQU8_PLEWA</name>
<feature type="compositionally biased region" description="Polar residues" evidence="1">
    <location>
        <begin position="132"/>
        <end position="142"/>
    </location>
</feature>
<feature type="region of interest" description="Disordered" evidence="1">
    <location>
        <begin position="109"/>
        <end position="171"/>
    </location>
</feature>